<reference evidence="2 3" key="1">
    <citation type="submission" date="2019-08" db="EMBL/GenBank/DDBJ databases">
        <title>Bradyrhizobium hipponensis sp. nov., a rhizobium isolated from a Lupinus angustifolius root nodule in Tunisia.</title>
        <authorList>
            <person name="Off K."/>
            <person name="Rejili M."/>
            <person name="Mars M."/>
            <person name="Brachmann A."/>
            <person name="Marin M."/>
        </authorList>
    </citation>
    <scope>NUCLEOTIDE SEQUENCE [LARGE SCALE GENOMIC DNA]</scope>
    <source>
        <strain evidence="3">aSej3</strain>
    </source>
</reference>
<dbReference type="PANTHER" id="PTHR36302">
    <property type="entry name" value="BLR7088 PROTEIN"/>
    <property type="match status" value="1"/>
</dbReference>
<dbReference type="Pfam" id="PF04314">
    <property type="entry name" value="PCuAC"/>
    <property type="match status" value="1"/>
</dbReference>
<name>A0A5S4YEZ5_9BRAD</name>
<dbReference type="Gene3D" id="2.60.40.1890">
    <property type="entry name" value="PCu(A)C copper chaperone"/>
    <property type="match status" value="1"/>
</dbReference>
<feature type="signal peptide" evidence="1">
    <location>
        <begin position="1"/>
        <end position="25"/>
    </location>
</feature>
<proteinExistence type="predicted"/>
<sequence length="282" mass="29645">MLYQLPRIMIVASALLAFPGATATAAHDVAISQAWSRATPKGAKVASGYLTIENHGAQSDRLLSASSPAAAKLEIHQMSMQDGIMTMRPLDDGLAIPADAIVTLAPGGDHIMFVGLTGPFEEGQRIPVSLNFARSGRIDTIFEVGSIGAKGPRLQIASIEPPPVAAASPVKAAPVDESFFTHICGTRVMADVTITPGRRGPVEVLVQLEDGDEKPLAVVALSVTLSNPDRNIAPVTAAAERVAADKWRVRMTAASSGKWSLSLGIDMKKDDRIDIAAPILVE</sequence>
<dbReference type="Proteomes" id="UP000324797">
    <property type="component" value="Unassembled WGS sequence"/>
</dbReference>
<dbReference type="InterPro" id="IPR036182">
    <property type="entry name" value="PCuAC_sf"/>
</dbReference>
<dbReference type="InterPro" id="IPR058248">
    <property type="entry name" value="Lxx211020-like"/>
</dbReference>
<dbReference type="EMBL" id="VSTH01000112">
    <property type="protein sequence ID" value="TYO62980.1"/>
    <property type="molecule type" value="Genomic_DNA"/>
</dbReference>
<gene>
    <name evidence="2" type="ORF">FXV83_29925</name>
</gene>
<dbReference type="AlphaFoldDB" id="A0A5S4YEZ5"/>
<keyword evidence="3" id="KW-1185">Reference proteome</keyword>
<dbReference type="RefSeq" id="WP_148743187.1">
    <property type="nucleotide sequence ID" value="NZ_VSTH01000112.1"/>
</dbReference>
<feature type="chain" id="PRO_5024419127" evidence="1">
    <location>
        <begin position="26"/>
        <end position="282"/>
    </location>
</feature>
<evidence type="ECO:0000313" key="2">
    <source>
        <dbReference type="EMBL" id="TYO62980.1"/>
    </source>
</evidence>
<comment type="caution">
    <text evidence="2">The sequence shown here is derived from an EMBL/GenBank/DDBJ whole genome shotgun (WGS) entry which is preliminary data.</text>
</comment>
<dbReference type="SUPFAM" id="SSF110087">
    <property type="entry name" value="DR1885-like metal-binding protein"/>
    <property type="match status" value="1"/>
</dbReference>
<evidence type="ECO:0000313" key="3">
    <source>
        <dbReference type="Proteomes" id="UP000324797"/>
    </source>
</evidence>
<accession>A0A5S4YEZ5</accession>
<dbReference type="PANTHER" id="PTHR36302:SF1">
    <property type="entry name" value="COPPER CHAPERONE PCU(A)C"/>
    <property type="match status" value="1"/>
</dbReference>
<keyword evidence="1" id="KW-0732">Signal</keyword>
<protein>
    <submittedName>
        <fullName evidence="2">Copper chaperone PCu(A)C</fullName>
    </submittedName>
</protein>
<dbReference type="InterPro" id="IPR007410">
    <property type="entry name" value="LpqE-like"/>
</dbReference>
<evidence type="ECO:0000256" key="1">
    <source>
        <dbReference type="SAM" id="SignalP"/>
    </source>
</evidence>
<organism evidence="2 3">
    <name type="scientific">Bradyrhizobium hipponense</name>
    <dbReference type="NCBI Taxonomy" id="2605638"/>
    <lineage>
        <taxon>Bacteria</taxon>
        <taxon>Pseudomonadati</taxon>
        <taxon>Pseudomonadota</taxon>
        <taxon>Alphaproteobacteria</taxon>
        <taxon>Hyphomicrobiales</taxon>
        <taxon>Nitrobacteraceae</taxon>
        <taxon>Bradyrhizobium</taxon>
    </lineage>
</organism>